<evidence type="ECO:0000313" key="3">
    <source>
        <dbReference type="Proteomes" id="UP001055439"/>
    </source>
</evidence>
<proteinExistence type="predicted"/>
<reference evidence="2" key="1">
    <citation type="submission" date="2022-05" db="EMBL/GenBank/DDBJ databases">
        <title>The Musa troglodytarum L. genome provides insights into the mechanism of non-climacteric behaviour and enrichment of carotenoids.</title>
        <authorList>
            <person name="Wang J."/>
        </authorList>
    </citation>
    <scope>NUCLEOTIDE SEQUENCE</scope>
    <source>
        <tissue evidence="2">Leaf</tissue>
    </source>
</reference>
<feature type="region of interest" description="Disordered" evidence="1">
    <location>
        <begin position="1"/>
        <end position="21"/>
    </location>
</feature>
<accession>A0A9E7KX68</accession>
<gene>
    <name evidence="2" type="ORF">MUK42_15129</name>
</gene>
<evidence type="ECO:0000313" key="2">
    <source>
        <dbReference type="EMBL" id="URE30349.1"/>
    </source>
</evidence>
<dbReference type="Proteomes" id="UP001055439">
    <property type="component" value="Chromosome 8"/>
</dbReference>
<sequence>MWGPRKSPRVVSGPRAGNRSGSNMEVGKVFFVSHVAKHDHTIHGLKNHDPADMRGTQTVGPSLKPITGRCGTVDAFSIRDSLVVSAAASPPAPQVCVELWMYYQSFFDLWLFLLLILLQQNYSAEVWMGFGTVEVLTTRTSLVVSSAASCSSECGTVDVLSIRDSFGGFFCCCFLFFLPSSALRQRSEAAP</sequence>
<dbReference type="EMBL" id="CP097510">
    <property type="protein sequence ID" value="URE30349.1"/>
    <property type="molecule type" value="Genomic_DNA"/>
</dbReference>
<protein>
    <submittedName>
        <fullName evidence="2">Uncharacterized protein</fullName>
    </submittedName>
</protein>
<dbReference type="AlphaFoldDB" id="A0A9E7KX68"/>
<keyword evidence="3" id="KW-1185">Reference proteome</keyword>
<name>A0A9E7KX68_9LILI</name>
<organism evidence="2 3">
    <name type="scientific">Musa troglodytarum</name>
    <name type="common">fe'i banana</name>
    <dbReference type="NCBI Taxonomy" id="320322"/>
    <lineage>
        <taxon>Eukaryota</taxon>
        <taxon>Viridiplantae</taxon>
        <taxon>Streptophyta</taxon>
        <taxon>Embryophyta</taxon>
        <taxon>Tracheophyta</taxon>
        <taxon>Spermatophyta</taxon>
        <taxon>Magnoliopsida</taxon>
        <taxon>Liliopsida</taxon>
        <taxon>Zingiberales</taxon>
        <taxon>Musaceae</taxon>
        <taxon>Musa</taxon>
    </lineage>
</organism>
<evidence type="ECO:0000256" key="1">
    <source>
        <dbReference type="SAM" id="MobiDB-lite"/>
    </source>
</evidence>